<organism evidence="2">
    <name type="scientific">marine sediment metagenome</name>
    <dbReference type="NCBI Taxonomy" id="412755"/>
    <lineage>
        <taxon>unclassified sequences</taxon>
        <taxon>metagenomes</taxon>
        <taxon>ecological metagenomes</taxon>
    </lineage>
</organism>
<comment type="caution">
    <text evidence="2">The sequence shown here is derived from an EMBL/GenBank/DDBJ whole genome shotgun (WGS) entry which is preliminary data.</text>
</comment>
<reference evidence="2" key="1">
    <citation type="journal article" date="2015" name="Nature">
        <title>Complex archaea that bridge the gap between prokaryotes and eukaryotes.</title>
        <authorList>
            <person name="Spang A."/>
            <person name="Saw J.H."/>
            <person name="Jorgensen S.L."/>
            <person name="Zaremba-Niedzwiedzka K."/>
            <person name="Martijn J."/>
            <person name="Lind A.E."/>
            <person name="van Eijk R."/>
            <person name="Schleper C."/>
            <person name="Guy L."/>
            <person name="Ettema T.J."/>
        </authorList>
    </citation>
    <scope>NUCLEOTIDE SEQUENCE</scope>
</reference>
<dbReference type="EMBL" id="LAZR01005601">
    <property type="protein sequence ID" value="KKM98584.1"/>
    <property type="molecule type" value="Genomic_DNA"/>
</dbReference>
<accession>A0A0F9LTY4</accession>
<sequence length="43" mass="4367">MKYRLILATGTGDLSAPPCGSNPRNQVPVASSLPDGQTLLGGL</sequence>
<name>A0A0F9LTY4_9ZZZZ</name>
<proteinExistence type="predicted"/>
<protein>
    <submittedName>
        <fullName evidence="2">Uncharacterized protein</fullName>
    </submittedName>
</protein>
<evidence type="ECO:0000313" key="2">
    <source>
        <dbReference type="EMBL" id="KKM98584.1"/>
    </source>
</evidence>
<feature type="region of interest" description="Disordered" evidence="1">
    <location>
        <begin position="8"/>
        <end position="43"/>
    </location>
</feature>
<gene>
    <name evidence="2" type="ORF">LCGC14_1156470</name>
</gene>
<dbReference type="AlphaFoldDB" id="A0A0F9LTY4"/>
<evidence type="ECO:0000256" key="1">
    <source>
        <dbReference type="SAM" id="MobiDB-lite"/>
    </source>
</evidence>